<evidence type="ECO:0000313" key="1">
    <source>
        <dbReference type="EMBL" id="RRT34650.1"/>
    </source>
</evidence>
<gene>
    <name evidence="1" type="ORF">B296_00055757</name>
</gene>
<dbReference type="AlphaFoldDB" id="A0A426X5D0"/>
<proteinExistence type="predicted"/>
<sequence length="283" mass="31587">MILLLVAYKFVHGYLVRFAGEVPPLLASPIDDTSSLQLQPIGPVEHEPLPPVVVLRPLVWAVGWHDCSINLDIELALTSASALDTTRGKMRAHLKRELTVTRAYEHGRQDLESVALRDKNGSRPVLAGNIPRGLECFGVIGDSIAYCSEGSHVEHRNGVRGIAGRRPCVDRRRKGRWRGNGSARTSRARRIPTIACTDRLRRRRVCASGVCRIPTTTCTSGVRGVPTIAWVDGLRRKSRRKTNGVCRNYSLRWRFHHWRPSNAVMESSMNGSTTEARANEDEQ</sequence>
<dbReference type="Proteomes" id="UP000287651">
    <property type="component" value="Unassembled WGS sequence"/>
</dbReference>
<organism evidence="1 2">
    <name type="scientific">Ensete ventricosum</name>
    <name type="common">Abyssinian banana</name>
    <name type="synonym">Musa ensete</name>
    <dbReference type="NCBI Taxonomy" id="4639"/>
    <lineage>
        <taxon>Eukaryota</taxon>
        <taxon>Viridiplantae</taxon>
        <taxon>Streptophyta</taxon>
        <taxon>Embryophyta</taxon>
        <taxon>Tracheophyta</taxon>
        <taxon>Spermatophyta</taxon>
        <taxon>Magnoliopsida</taxon>
        <taxon>Liliopsida</taxon>
        <taxon>Zingiberales</taxon>
        <taxon>Musaceae</taxon>
        <taxon>Ensete</taxon>
    </lineage>
</organism>
<comment type="caution">
    <text evidence="1">The sequence shown here is derived from an EMBL/GenBank/DDBJ whole genome shotgun (WGS) entry which is preliminary data.</text>
</comment>
<name>A0A426X5D0_ENSVE</name>
<accession>A0A426X5D0</accession>
<reference evidence="1 2" key="1">
    <citation type="journal article" date="2014" name="Agronomy (Basel)">
        <title>A Draft Genome Sequence for Ensete ventricosum, the Drought-Tolerant Tree Against Hunger.</title>
        <authorList>
            <person name="Harrison J."/>
            <person name="Moore K.A."/>
            <person name="Paszkiewicz K."/>
            <person name="Jones T."/>
            <person name="Grant M."/>
            <person name="Ambacheew D."/>
            <person name="Muzemil S."/>
            <person name="Studholme D.J."/>
        </authorList>
    </citation>
    <scope>NUCLEOTIDE SEQUENCE [LARGE SCALE GENOMIC DNA]</scope>
</reference>
<dbReference type="EMBL" id="AMZH03026343">
    <property type="protein sequence ID" value="RRT34650.1"/>
    <property type="molecule type" value="Genomic_DNA"/>
</dbReference>
<evidence type="ECO:0000313" key="2">
    <source>
        <dbReference type="Proteomes" id="UP000287651"/>
    </source>
</evidence>
<protein>
    <submittedName>
        <fullName evidence="1">Uncharacterized protein</fullName>
    </submittedName>
</protein>